<evidence type="ECO:0000313" key="3">
    <source>
        <dbReference type="Proteomes" id="UP000187609"/>
    </source>
</evidence>
<dbReference type="AlphaFoldDB" id="A0A1J6KZ22"/>
<dbReference type="EMBL" id="MJEQ01002233">
    <property type="protein sequence ID" value="OIT27915.1"/>
    <property type="molecule type" value="Genomic_DNA"/>
</dbReference>
<comment type="caution">
    <text evidence="2">The sequence shown here is derived from an EMBL/GenBank/DDBJ whole genome shotgun (WGS) entry which is preliminary data.</text>
</comment>
<reference evidence="2" key="1">
    <citation type="submission" date="2016-11" db="EMBL/GenBank/DDBJ databases">
        <title>The genome of Nicotiana attenuata.</title>
        <authorList>
            <person name="Xu S."/>
            <person name="Brockmoeller T."/>
            <person name="Gaquerel E."/>
            <person name="Navarro A."/>
            <person name="Kuhl H."/>
            <person name="Gase K."/>
            <person name="Ling Z."/>
            <person name="Zhou W."/>
            <person name="Kreitzer C."/>
            <person name="Stanke M."/>
            <person name="Tang H."/>
            <person name="Lyons E."/>
            <person name="Pandey P."/>
            <person name="Pandey S.P."/>
            <person name="Timmermann B."/>
            <person name="Baldwin I.T."/>
        </authorList>
    </citation>
    <scope>NUCLEOTIDE SEQUENCE [LARGE SCALE GENOMIC DNA]</scope>
    <source>
        <strain evidence="2">UT</strain>
    </source>
</reference>
<dbReference type="Gramene" id="OIT27915">
    <property type="protein sequence ID" value="OIT27915"/>
    <property type="gene ID" value="A4A49_19966"/>
</dbReference>
<name>A0A1J6KZ22_NICAT</name>
<feature type="region of interest" description="Disordered" evidence="1">
    <location>
        <begin position="1"/>
        <end position="39"/>
    </location>
</feature>
<keyword evidence="3" id="KW-1185">Reference proteome</keyword>
<sequence>MTSPEDTSQVDSKLSSGLKPAKLSKKLEKTVNGKEGKRQRVISRRYCRCQANAGGQIWREAEEVSGSKGQEE</sequence>
<gene>
    <name evidence="2" type="ORF">A4A49_19966</name>
</gene>
<protein>
    <submittedName>
        <fullName evidence="2">Uncharacterized protein</fullName>
    </submittedName>
</protein>
<evidence type="ECO:0000256" key="1">
    <source>
        <dbReference type="SAM" id="MobiDB-lite"/>
    </source>
</evidence>
<dbReference type="Proteomes" id="UP000187609">
    <property type="component" value="Unassembled WGS sequence"/>
</dbReference>
<evidence type="ECO:0000313" key="2">
    <source>
        <dbReference type="EMBL" id="OIT27915.1"/>
    </source>
</evidence>
<feature type="compositionally biased region" description="Polar residues" evidence="1">
    <location>
        <begin position="1"/>
        <end position="15"/>
    </location>
</feature>
<feature type="compositionally biased region" description="Basic and acidic residues" evidence="1">
    <location>
        <begin position="25"/>
        <end position="38"/>
    </location>
</feature>
<accession>A0A1J6KZ22</accession>
<proteinExistence type="predicted"/>
<organism evidence="2 3">
    <name type="scientific">Nicotiana attenuata</name>
    <name type="common">Coyote tobacco</name>
    <dbReference type="NCBI Taxonomy" id="49451"/>
    <lineage>
        <taxon>Eukaryota</taxon>
        <taxon>Viridiplantae</taxon>
        <taxon>Streptophyta</taxon>
        <taxon>Embryophyta</taxon>
        <taxon>Tracheophyta</taxon>
        <taxon>Spermatophyta</taxon>
        <taxon>Magnoliopsida</taxon>
        <taxon>eudicotyledons</taxon>
        <taxon>Gunneridae</taxon>
        <taxon>Pentapetalae</taxon>
        <taxon>asterids</taxon>
        <taxon>lamiids</taxon>
        <taxon>Solanales</taxon>
        <taxon>Solanaceae</taxon>
        <taxon>Nicotianoideae</taxon>
        <taxon>Nicotianeae</taxon>
        <taxon>Nicotiana</taxon>
    </lineage>
</organism>